<dbReference type="SUPFAM" id="SSF110997">
    <property type="entry name" value="Sporulation related repeat"/>
    <property type="match status" value="1"/>
</dbReference>
<name>A0A848G8U6_9RHOO</name>
<dbReference type="Gene3D" id="3.30.70.1070">
    <property type="entry name" value="Sporulation related repeat"/>
    <property type="match status" value="1"/>
</dbReference>
<evidence type="ECO:0000313" key="3">
    <source>
        <dbReference type="EMBL" id="NML27740.1"/>
    </source>
</evidence>
<keyword evidence="4" id="KW-1185">Reference proteome</keyword>
<feature type="region of interest" description="Disordered" evidence="1">
    <location>
        <begin position="51"/>
        <end position="76"/>
    </location>
</feature>
<dbReference type="EMBL" id="JABBGA010000018">
    <property type="protein sequence ID" value="NML27740.1"/>
    <property type="molecule type" value="Genomic_DNA"/>
</dbReference>
<evidence type="ECO:0000256" key="1">
    <source>
        <dbReference type="SAM" id="MobiDB-lite"/>
    </source>
</evidence>
<evidence type="ECO:0000313" key="4">
    <source>
        <dbReference type="Proteomes" id="UP000580043"/>
    </source>
</evidence>
<protein>
    <submittedName>
        <fullName evidence="3">SPOR domain-containing protein</fullName>
    </submittedName>
</protein>
<organism evidence="3 4">
    <name type="scientific">Zoogloea dura</name>
    <dbReference type="NCBI Taxonomy" id="2728840"/>
    <lineage>
        <taxon>Bacteria</taxon>
        <taxon>Pseudomonadati</taxon>
        <taxon>Pseudomonadota</taxon>
        <taxon>Betaproteobacteria</taxon>
        <taxon>Rhodocyclales</taxon>
        <taxon>Zoogloeaceae</taxon>
        <taxon>Zoogloea</taxon>
    </lineage>
</organism>
<dbReference type="InterPro" id="IPR007730">
    <property type="entry name" value="SPOR-like_dom"/>
</dbReference>
<proteinExistence type="predicted"/>
<dbReference type="Pfam" id="PF05036">
    <property type="entry name" value="SPOR"/>
    <property type="match status" value="1"/>
</dbReference>
<comment type="caution">
    <text evidence="3">The sequence shown here is derived from an EMBL/GenBank/DDBJ whole genome shotgun (WGS) entry which is preliminary data.</text>
</comment>
<dbReference type="Proteomes" id="UP000580043">
    <property type="component" value="Unassembled WGS sequence"/>
</dbReference>
<feature type="domain" description="SPOR" evidence="2">
    <location>
        <begin position="129"/>
        <end position="207"/>
    </location>
</feature>
<dbReference type="AlphaFoldDB" id="A0A848G8U6"/>
<evidence type="ECO:0000259" key="2">
    <source>
        <dbReference type="PROSITE" id="PS51724"/>
    </source>
</evidence>
<dbReference type="PROSITE" id="PS51724">
    <property type="entry name" value="SPOR"/>
    <property type="match status" value="1"/>
</dbReference>
<reference evidence="3 4" key="1">
    <citation type="submission" date="2020-04" db="EMBL/GenBank/DDBJ databases">
        <title>Zoogloea sp. G-4-1-14 isolated from soil.</title>
        <authorList>
            <person name="Dahal R.H."/>
        </authorList>
    </citation>
    <scope>NUCLEOTIDE SEQUENCE [LARGE SCALE GENOMIC DNA]</scope>
    <source>
        <strain evidence="3 4">G-4-1-14</strain>
    </source>
</reference>
<accession>A0A848G8U6</accession>
<dbReference type="GO" id="GO:0042834">
    <property type="term" value="F:peptidoglycan binding"/>
    <property type="evidence" value="ECO:0007669"/>
    <property type="project" value="InterPro"/>
</dbReference>
<feature type="compositionally biased region" description="Low complexity" evidence="1">
    <location>
        <begin position="54"/>
        <end position="68"/>
    </location>
</feature>
<sequence>MAPLRIAIIVLIFANLLALALWKGWLGGAGSHGEPERLSNQLNPDRLHLVSGQPSPAAPLAAPPVAAKPTPPVEEEARAPAAAPAEAAVEAQAPQACVVFAGLNAEQARELAARISKAGTGFALSERRGEVPSSWWVHIPSQGSKEGADKKVAELRHLGVDELFIMQDAGPNQYAISLGLYKNEAAANRHLERLKDKGVRSAQIATRGAGAVRIEVRGPGDGLATLVSDLSERLRGASRLECAP</sequence>
<dbReference type="RefSeq" id="WP_169147277.1">
    <property type="nucleotide sequence ID" value="NZ_JABBGA010000018.1"/>
</dbReference>
<gene>
    <name evidence="3" type="ORF">HHL15_18455</name>
</gene>
<dbReference type="InterPro" id="IPR036680">
    <property type="entry name" value="SPOR-like_sf"/>
</dbReference>